<sequence length="197" mass="23088">MAWTMEAAFLCFLLKLYFVEADFSDAVDYIHKSSQAIRLTFLDPMKFYVVGGTFQEDPLLRKDSGIPFMCGEVETRKLSEEKFSMVRRLWTERLTNKWLSTKYDMIPGTSPKYVSPNYMDAKKHIGNDKRDAGRMYLLLTDSDSCALYYHKESHDCELWERKRPGKDGLPSSFCSRYISACNNKTVIYYHKYPECHE</sequence>
<proteinExistence type="evidence at transcript level"/>
<dbReference type="InterPro" id="IPR012674">
    <property type="entry name" value="Calycin"/>
</dbReference>
<dbReference type="GO" id="GO:0030682">
    <property type="term" value="P:symbiont-mediated perturbation of host defenses"/>
    <property type="evidence" value="ECO:0007669"/>
    <property type="project" value="InterPro"/>
</dbReference>
<evidence type="ECO:0000313" key="2">
    <source>
        <dbReference type="EMBL" id="JAA71740.1"/>
    </source>
</evidence>
<feature type="signal peptide" evidence="1">
    <location>
        <begin position="1"/>
        <end position="21"/>
    </location>
</feature>
<dbReference type="SUPFAM" id="SSF50814">
    <property type="entry name" value="Lipocalins"/>
    <property type="match status" value="1"/>
</dbReference>
<keyword evidence="2" id="KW-0540">Nuclease</keyword>
<keyword evidence="1" id="KW-0732">Signal</keyword>
<accession>A0A0K8RKX0</accession>
<dbReference type="InterPro" id="IPR002970">
    <property type="entry name" value="Tick_his-bd"/>
</dbReference>
<dbReference type="EMBL" id="GADI01002068">
    <property type="protein sequence ID" value="JAA71740.1"/>
    <property type="molecule type" value="mRNA"/>
</dbReference>
<dbReference type="Pfam" id="PF02098">
    <property type="entry name" value="His_binding"/>
    <property type="match status" value="1"/>
</dbReference>
<dbReference type="GO" id="GO:0004519">
    <property type="term" value="F:endonuclease activity"/>
    <property type="evidence" value="ECO:0007669"/>
    <property type="project" value="UniProtKB-KW"/>
</dbReference>
<dbReference type="Gene3D" id="2.40.128.20">
    <property type="match status" value="1"/>
</dbReference>
<reference evidence="2" key="1">
    <citation type="submission" date="2012-12" db="EMBL/GenBank/DDBJ databases">
        <title>Identification and characterization of a phenylalanine ammonia-lyase gene family in Isatis indigotica Fort.</title>
        <authorList>
            <person name="Liu Q."/>
            <person name="Chen J."/>
            <person name="Zhou X."/>
            <person name="Di P."/>
            <person name="Xiao Y."/>
            <person name="Xuan H."/>
            <person name="Zhang L."/>
            <person name="Chen W."/>
        </authorList>
    </citation>
    <scope>NUCLEOTIDE SEQUENCE</scope>
    <source>
        <tissue evidence="2">Salivary gland</tissue>
    </source>
</reference>
<protein>
    <submittedName>
        <fullName evidence="2">Putative endonuclease/reverse transcript</fullName>
    </submittedName>
</protein>
<dbReference type="GO" id="GO:0043176">
    <property type="term" value="F:amine binding"/>
    <property type="evidence" value="ECO:0007669"/>
    <property type="project" value="InterPro"/>
</dbReference>
<name>A0A0K8RKX0_IXORI</name>
<evidence type="ECO:0000256" key="1">
    <source>
        <dbReference type="SAM" id="SignalP"/>
    </source>
</evidence>
<organism evidence="2">
    <name type="scientific">Ixodes ricinus</name>
    <name type="common">Common tick</name>
    <name type="synonym">Acarus ricinus</name>
    <dbReference type="NCBI Taxonomy" id="34613"/>
    <lineage>
        <taxon>Eukaryota</taxon>
        <taxon>Metazoa</taxon>
        <taxon>Ecdysozoa</taxon>
        <taxon>Arthropoda</taxon>
        <taxon>Chelicerata</taxon>
        <taxon>Arachnida</taxon>
        <taxon>Acari</taxon>
        <taxon>Parasitiformes</taxon>
        <taxon>Ixodida</taxon>
        <taxon>Ixodoidea</taxon>
        <taxon>Ixodidae</taxon>
        <taxon>Ixodinae</taxon>
        <taxon>Ixodes</taxon>
    </lineage>
</organism>
<keyword evidence="2" id="KW-0378">Hydrolase</keyword>
<keyword evidence="2" id="KW-0255">Endonuclease</keyword>
<feature type="chain" id="PRO_5005518149" evidence="1">
    <location>
        <begin position="22"/>
        <end position="197"/>
    </location>
</feature>
<dbReference type="AlphaFoldDB" id="A0A0K8RKX0"/>